<sequence>MARVSGVVVMSVVIHEVYCGQDYYPGIEVVTLESAQYIAKPSACEDDKEHGELSIAKDKNHRLDSNKKNVSKGNRSTVGFCSVGWSVDFSVPLEGAAGRQAVRKRVGDGGCSSRRGVKACQSGYAVRGSMTNLMISLLMLFVRIKRGGSDFSCGRDRAFFPQLPLHHSRIANPASRRDAGRENDSLVEKAAQVRRTPGKADCSTERARDEWFLQHNEGRDKEHRESGFGYWVFTGSQASTYDVLVS</sequence>
<accession>A0ACB9QVW6</accession>
<dbReference type="EMBL" id="CM042884">
    <property type="protein sequence ID" value="KAI4369681.1"/>
    <property type="molecule type" value="Genomic_DNA"/>
</dbReference>
<name>A0ACB9QVW6_9MYRT</name>
<organism evidence="1 2">
    <name type="scientific">Melastoma candidum</name>
    <dbReference type="NCBI Taxonomy" id="119954"/>
    <lineage>
        <taxon>Eukaryota</taxon>
        <taxon>Viridiplantae</taxon>
        <taxon>Streptophyta</taxon>
        <taxon>Embryophyta</taxon>
        <taxon>Tracheophyta</taxon>
        <taxon>Spermatophyta</taxon>
        <taxon>Magnoliopsida</taxon>
        <taxon>eudicotyledons</taxon>
        <taxon>Gunneridae</taxon>
        <taxon>Pentapetalae</taxon>
        <taxon>rosids</taxon>
        <taxon>malvids</taxon>
        <taxon>Myrtales</taxon>
        <taxon>Melastomataceae</taxon>
        <taxon>Melastomatoideae</taxon>
        <taxon>Melastomateae</taxon>
        <taxon>Melastoma</taxon>
    </lineage>
</organism>
<reference evidence="2" key="1">
    <citation type="journal article" date="2023" name="Front. Plant Sci.">
        <title>Chromosomal-level genome assembly of Melastoma candidum provides insights into trichome evolution.</title>
        <authorList>
            <person name="Zhong Y."/>
            <person name="Wu W."/>
            <person name="Sun C."/>
            <person name="Zou P."/>
            <person name="Liu Y."/>
            <person name="Dai S."/>
            <person name="Zhou R."/>
        </authorList>
    </citation>
    <scope>NUCLEOTIDE SEQUENCE [LARGE SCALE GENOMIC DNA]</scope>
</reference>
<keyword evidence="2" id="KW-1185">Reference proteome</keyword>
<evidence type="ECO:0000313" key="2">
    <source>
        <dbReference type="Proteomes" id="UP001057402"/>
    </source>
</evidence>
<dbReference type="Proteomes" id="UP001057402">
    <property type="component" value="Chromosome 5"/>
</dbReference>
<evidence type="ECO:0000313" key="1">
    <source>
        <dbReference type="EMBL" id="KAI4369681.1"/>
    </source>
</evidence>
<comment type="caution">
    <text evidence="1">The sequence shown here is derived from an EMBL/GenBank/DDBJ whole genome shotgun (WGS) entry which is preliminary data.</text>
</comment>
<gene>
    <name evidence="1" type="ORF">MLD38_018097</name>
</gene>
<protein>
    <submittedName>
        <fullName evidence="1">Uncharacterized protein</fullName>
    </submittedName>
</protein>
<proteinExistence type="predicted"/>